<feature type="compositionally biased region" description="Basic and acidic residues" evidence="1">
    <location>
        <begin position="8"/>
        <end position="25"/>
    </location>
</feature>
<feature type="region of interest" description="Disordered" evidence="1">
    <location>
        <begin position="1"/>
        <end position="108"/>
    </location>
</feature>
<dbReference type="AlphaFoldDB" id="A0A392QPS0"/>
<comment type="caution">
    <text evidence="2">The sequence shown here is derived from an EMBL/GenBank/DDBJ whole genome shotgun (WGS) entry which is preliminary data.</text>
</comment>
<reference evidence="2 3" key="1">
    <citation type="journal article" date="2018" name="Front. Plant Sci.">
        <title>Red Clover (Trifolium pratense) and Zigzag Clover (T. medium) - A Picture of Genomic Similarities and Differences.</title>
        <authorList>
            <person name="Dluhosova J."/>
            <person name="Istvanek J."/>
            <person name="Nedelnik J."/>
            <person name="Repkova J."/>
        </authorList>
    </citation>
    <scope>NUCLEOTIDE SEQUENCE [LARGE SCALE GENOMIC DNA]</scope>
    <source>
        <strain evidence="3">cv. 10/8</strain>
        <tissue evidence="2">Leaf</tissue>
    </source>
</reference>
<evidence type="ECO:0000256" key="1">
    <source>
        <dbReference type="SAM" id="MobiDB-lite"/>
    </source>
</evidence>
<keyword evidence="3" id="KW-1185">Reference proteome</keyword>
<sequence>MEAELEEVEFKAQCEKSDGKARHMQSDSLSKAAGPDIDAEQTQSLDSPDRASQVDPVTPCEELQRESVTGVKEHEDLPIHATDSGGRKSSDAQLHSRKRTKSCPPGVNRSVIFGPWSLEWLHDHNHGDARVIFSSKKKKVKAVERPGPDQ</sequence>
<feature type="non-terminal residue" evidence="2">
    <location>
        <position position="150"/>
    </location>
</feature>
<protein>
    <submittedName>
        <fullName evidence="2">DUF4283 domain protein</fullName>
    </submittedName>
</protein>
<proteinExistence type="predicted"/>
<evidence type="ECO:0000313" key="2">
    <source>
        <dbReference type="EMBL" id="MCI25862.1"/>
    </source>
</evidence>
<evidence type="ECO:0000313" key="3">
    <source>
        <dbReference type="Proteomes" id="UP000265520"/>
    </source>
</evidence>
<dbReference type="EMBL" id="LXQA010149860">
    <property type="protein sequence ID" value="MCI25862.1"/>
    <property type="molecule type" value="Genomic_DNA"/>
</dbReference>
<name>A0A392QPS0_9FABA</name>
<accession>A0A392QPS0</accession>
<dbReference type="Proteomes" id="UP000265520">
    <property type="component" value="Unassembled WGS sequence"/>
</dbReference>
<organism evidence="2 3">
    <name type="scientific">Trifolium medium</name>
    <dbReference type="NCBI Taxonomy" id="97028"/>
    <lineage>
        <taxon>Eukaryota</taxon>
        <taxon>Viridiplantae</taxon>
        <taxon>Streptophyta</taxon>
        <taxon>Embryophyta</taxon>
        <taxon>Tracheophyta</taxon>
        <taxon>Spermatophyta</taxon>
        <taxon>Magnoliopsida</taxon>
        <taxon>eudicotyledons</taxon>
        <taxon>Gunneridae</taxon>
        <taxon>Pentapetalae</taxon>
        <taxon>rosids</taxon>
        <taxon>fabids</taxon>
        <taxon>Fabales</taxon>
        <taxon>Fabaceae</taxon>
        <taxon>Papilionoideae</taxon>
        <taxon>50 kb inversion clade</taxon>
        <taxon>NPAAA clade</taxon>
        <taxon>Hologalegina</taxon>
        <taxon>IRL clade</taxon>
        <taxon>Trifolieae</taxon>
        <taxon>Trifolium</taxon>
    </lineage>
</organism>